<proteinExistence type="predicted"/>
<sequence>MSPVMIFTCQKWSLTVGPIKKLKENQRAMERTEKKKLRGIESKTKISPETILGDAAHKINKLKWQWANRIFGKTDNRWGRMNLDWQPLMDIAA</sequence>
<dbReference type="AlphaFoldDB" id="A0A4C1W722"/>
<dbReference type="OrthoDB" id="407509at2759"/>
<protein>
    <submittedName>
        <fullName evidence="1">Uncharacterized protein</fullName>
    </submittedName>
</protein>
<dbReference type="EMBL" id="BGZK01000481">
    <property type="protein sequence ID" value="GBP46342.1"/>
    <property type="molecule type" value="Genomic_DNA"/>
</dbReference>
<evidence type="ECO:0000313" key="2">
    <source>
        <dbReference type="Proteomes" id="UP000299102"/>
    </source>
</evidence>
<dbReference type="Proteomes" id="UP000299102">
    <property type="component" value="Unassembled WGS sequence"/>
</dbReference>
<name>A0A4C1W722_EUMVA</name>
<evidence type="ECO:0000313" key="1">
    <source>
        <dbReference type="EMBL" id="GBP46342.1"/>
    </source>
</evidence>
<gene>
    <name evidence="1" type="ORF">EVAR_39719_1</name>
</gene>
<accession>A0A4C1W722</accession>
<comment type="caution">
    <text evidence="1">The sequence shown here is derived from an EMBL/GenBank/DDBJ whole genome shotgun (WGS) entry which is preliminary data.</text>
</comment>
<reference evidence="1 2" key="1">
    <citation type="journal article" date="2019" name="Commun. Biol.">
        <title>The bagworm genome reveals a unique fibroin gene that provides high tensile strength.</title>
        <authorList>
            <person name="Kono N."/>
            <person name="Nakamura H."/>
            <person name="Ohtoshi R."/>
            <person name="Tomita M."/>
            <person name="Numata K."/>
            <person name="Arakawa K."/>
        </authorList>
    </citation>
    <scope>NUCLEOTIDE SEQUENCE [LARGE SCALE GENOMIC DNA]</scope>
</reference>
<organism evidence="1 2">
    <name type="scientific">Eumeta variegata</name>
    <name type="common">Bagworm moth</name>
    <name type="synonym">Eumeta japonica</name>
    <dbReference type="NCBI Taxonomy" id="151549"/>
    <lineage>
        <taxon>Eukaryota</taxon>
        <taxon>Metazoa</taxon>
        <taxon>Ecdysozoa</taxon>
        <taxon>Arthropoda</taxon>
        <taxon>Hexapoda</taxon>
        <taxon>Insecta</taxon>
        <taxon>Pterygota</taxon>
        <taxon>Neoptera</taxon>
        <taxon>Endopterygota</taxon>
        <taxon>Lepidoptera</taxon>
        <taxon>Glossata</taxon>
        <taxon>Ditrysia</taxon>
        <taxon>Tineoidea</taxon>
        <taxon>Psychidae</taxon>
        <taxon>Oiketicinae</taxon>
        <taxon>Eumeta</taxon>
    </lineage>
</organism>
<keyword evidence="2" id="KW-1185">Reference proteome</keyword>